<keyword evidence="5" id="KW-1185">Reference proteome</keyword>
<evidence type="ECO:0000313" key="5">
    <source>
        <dbReference type="Proteomes" id="UP000002630"/>
    </source>
</evidence>
<reference evidence="4 5" key="1">
    <citation type="journal article" date="2010" name="Nature">
        <title>The Ectocarpus genome and the independent evolution of multicellularity in brown algae.</title>
        <authorList>
            <person name="Cock J.M."/>
            <person name="Sterck L."/>
            <person name="Rouze P."/>
            <person name="Scornet D."/>
            <person name="Allen A.E."/>
            <person name="Amoutzias G."/>
            <person name="Anthouard V."/>
            <person name="Artiguenave F."/>
            <person name="Aury J.M."/>
            <person name="Badger J.H."/>
            <person name="Beszteri B."/>
            <person name="Billiau K."/>
            <person name="Bonnet E."/>
            <person name="Bothwell J.H."/>
            <person name="Bowler C."/>
            <person name="Boyen C."/>
            <person name="Brownlee C."/>
            <person name="Carrano C.J."/>
            <person name="Charrier B."/>
            <person name="Cho G.Y."/>
            <person name="Coelho S.M."/>
            <person name="Collen J."/>
            <person name="Corre E."/>
            <person name="Da Silva C."/>
            <person name="Delage L."/>
            <person name="Delaroque N."/>
            <person name="Dittami S.M."/>
            <person name="Doulbeau S."/>
            <person name="Elias M."/>
            <person name="Farnham G."/>
            <person name="Gachon C.M."/>
            <person name="Gschloessl B."/>
            <person name="Heesch S."/>
            <person name="Jabbari K."/>
            <person name="Jubin C."/>
            <person name="Kawai H."/>
            <person name="Kimura K."/>
            <person name="Kloareg B."/>
            <person name="Kupper F.C."/>
            <person name="Lang D."/>
            <person name="Le Bail A."/>
            <person name="Leblanc C."/>
            <person name="Lerouge P."/>
            <person name="Lohr M."/>
            <person name="Lopez P.J."/>
            <person name="Martens C."/>
            <person name="Maumus F."/>
            <person name="Michel G."/>
            <person name="Miranda-Saavedra D."/>
            <person name="Morales J."/>
            <person name="Moreau H."/>
            <person name="Motomura T."/>
            <person name="Nagasato C."/>
            <person name="Napoli C.A."/>
            <person name="Nelson D.R."/>
            <person name="Nyvall-Collen P."/>
            <person name="Peters A.F."/>
            <person name="Pommier C."/>
            <person name="Potin P."/>
            <person name="Poulain J."/>
            <person name="Quesneville H."/>
            <person name="Read B."/>
            <person name="Rensing S.A."/>
            <person name="Ritter A."/>
            <person name="Rousvoal S."/>
            <person name="Samanta M."/>
            <person name="Samson G."/>
            <person name="Schroeder D.C."/>
            <person name="Segurens B."/>
            <person name="Strittmatter M."/>
            <person name="Tonon T."/>
            <person name="Tregear J.W."/>
            <person name="Valentin K."/>
            <person name="von Dassow P."/>
            <person name="Yamagishi T."/>
            <person name="Van de Peer Y."/>
            <person name="Wincker P."/>
        </authorList>
    </citation>
    <scope>NUCLEOTIDE SEQUENCE [LARGE SCALE GENOMIC DNA]</scope>
    <source>
        <strain evidence="5">Ec32 / CCAP1310/4</strain>
    </source>
</reference>
<accession>D8LHU0</accession>
<feature type="compositionally biased region" description="Low complexity" evidence="2">
    <location>
        <begin position="66"/>
        <end position="80"/>
    </location>
</feature>
<keyword evidence="3" id="KW-0732">Signal</keyword>
<sequence>MSMLQWSVLLGVLHKAAAFVLLPPAAGPTASSTWVRSTCGSSASSASAWTTYPTCMLRGQAAAVAGAARASPPDRPASTANRRRRPTTLAAGADGCFHASPGRRSGGSGEGGRRKLGGATGRTSTMRKSSTLEQDGVEDNEGVVDFSSVGPPPPAPVVEEEEEEDDGEPDPAKDLAEVVMQAIFEWNMKNDVVDAQRPTVDLDAVVEETYEEAMRLYEYYDQMNEEIAKQEREEAEKAREAEGLPAVVDADLAEDEESGTPYRPPAAVTSIFEPSFEDDEEMPVNLEEPDARTVALARRQEYLYGFRPSDLPREVLDEVEAAGPETRKLAYVRLLAGISSSPYQDNLHLARQLRWAAGVLMPRDNAEGGALSQSVTDEELTAANVLAVKTLVNVTEAYPGASRSATGGWCLWLLKTLRNRDEDEVGHLALDDESVGMFFDLRSQGEKDSKRMKVGSRMFRKALETEVFKMEAGGLMANTTPDQLGEYAAGMGQHILCLAGEMIPSHDRPFNILKDTTREVLDDMATMAYDKVVMSMGNEVSPHSRMVAESCPMTAAEVLKAIAQLAFHIAQPLRYFQTGFSGITTVILQDTMKEMQLLNTAFQENKEFYEVYARDHVISELTNPSPAGTLKMSSRLLRRVMDMYKNDAVSSNILVLSEELSQRLFDADDSLPDIKLSWDNLMWNLEIDDGDYESEKQMKAAMDGVLASLVEKLIEAGMEQPSAKTAQMCATLGLDDEAMRKAFSLVSGDIFEQSLLKMMRSQGTAADGTRTVLFRSDPLTKEELEELMATAVRVGVSGPMALEVVAKELQVSLKNMVVRAGQSMRNNVAKEGAKIIGDANILLDGLCTQLAGAFGATDITETLSIAGTLASLDEYWTSELCFKMVDAVRDPEGARAELGIPGALTSDPEPQWEEEAQRILEILGLKGRR</sequence>
<keyword evidence="1" id="KW-0175">Coiled coil</keyword>
<feature type="coiled-coil region" evidence="1">
    <location>
        <begin position="213"/>
        <end position="240"/>
    </location>
</feature>
<feature type="signal peptide" evidence="3">
    <location>
        <begin position="1"/>
        <end position="18"/>
    </location>
</feature>
<name>D8LHU0_ECTSI</name>
<dbReference type="OrthoDB" id="10618543at2759"/>
<dbReference type="InParanoid" id="D8LHU0"/>
<evidence type="ECO:0000313" key="4">
    <source>
        <dbReference type="EMBL" id="CBN74371.1"/>
    </source>
</evidence>
<feature type="chain" id="PRO_5003117150" evidence="3">
    <location>
        <begin position="19"/>
        <end position="929"/>
    </location>
</feature>
<protein>
    <submittedName>
        <fullName evidence="4">Uncharacterized protein</fullName>
    </submittedName>
</protein>
<gene>
    <name evidence="4" type="ORF">Esi_0020_0045</name>
</gene>
<dbReference type="EMBL" id="FN649738">
    <property type="protein sequence ID" value="CBN74371.1"/>
    <property type="molecule type" value="Genomic_DNA"/>
</dbReference>
<feature type="region of interest" description="Disordered" evidence="2">
    <location>
        <begin position="66"/>
        <end position="171"/>
    </location>
</feature>
<dbReference type="EMBL" id="FN648376">
    <property type="protein sequence ID" value="CBN74371.1"/>
    <property type="molecule type" value="Genomic_DNA"/>
</dbReference>
<evidence type="ECO:0000256" key="3">
    <source>
        <dbReference type="SAM" id="SignalP"/>
    </source>
</evidence>
<evidence type="ECO:0000256" key="1">
    <source>
        <dbReference type="SAM" id="Coils"/>
    </source>
</evidence>
<feature type="compositionally biased region" description="Acidic residues" evidence="2">
    <location>
        <begin position="158"/>
        <end position="169"/>
    </location>
</feature>
<dbReference type="Proteomes" id="UP000002630">
    <property type="component" value="Linkage Group LG13"/>
</dbReference>
<organism evidence="4 5">
    <name type="scientific">Ectocarpus siliculosus</name>
    <name type="common">Brown alga</name>
    <name type="synonym">Conferva siliculosa</name>
    <dbReference type="NCBI Taxonomy" id="2880"/>
    <lineage>
        <taxon>Eukaryota</taxon>
        <taxon>Sar</taxon>
        <taxon>Stramenopiles</taxon>
        <taxon>Ochrophyta</taxon>
        <taxon>PX clade</taxon>
        <taxon>Phaeophyceae</taxon>
        <taxon>Ectocarpales</taxon>
        <taxon>Ectocarpaceae</taxon>
        <taxon>Ectocarpus</taxon>
    </lineage>
</organism>
<dbReference type="AlphaFoldDB" id="D8LHU0"/>
<evidence type="ECO:0000256" key="2">
    <source>
        <dbReference type="SAM" id="MobiDB-lite"/>
    </source>
</evidence>
<proteinExistence type="predicted"/>
<feature type="compositionally biased region" description="Polar residues" evidence="2">
    <location>
        <begin position="123"/>
        <end position="133"/>
    </location>
</feature>